<accession>B3PKI2</accession>
<evidence type="ECO:0000313" key="1">
    <source>
        <dbReference type="EMBL" id="ACE83846.1"/>
    </source>
</evidence>
<name>B3PKI2_CELJU</name>
<dbReference type="EMBL" id="CP000934">
    <property type="protein sequence ID" value="ACE83846.1"/>
    <property type="molecule type" value="Genomic_DNA"/>
</dbReference>
<dbReference type="AlphaFoldDB" id="B3PKI2"/>
<evidence type="ECO:0000313" key="2">
    <source>
        <dbReference type="Proteomes" id="UP000001036"/>
    </source>
</evidence>
<dbReference type="Proteomes" id="UP000001036">
    <property type="component" value="Chromosome"/>
</dbReference>
<organism evidence="1 2">
    <name type="scientific">Cellvibrio japonicus (strain Ueda107)</name>
    <name type="common">Pseudomonas fluorescens subsp. cellulosa</name>
    <dbReference type="NCBI Taxonomy" id="498211"/>
    <lineage>
        <taxon>Bacteria</taxon>
        <taxon>Pseudomonadati</taxon>
        <taxon>Pseudomonadota</taxon>
        <taxon>Gammaproteobacteria</taxon>
        <taxon>Cellvibrionales</taxon>
        <taxon>Cellvibrionaceae</taxon>
        <taxon>Cellvibrio</taxon>
    </lineage>
</organism>
<keyword evidence="2" id="KW-1185">Reference proteome</keyword>
<protein>
    <submittedName>
        <fullName evidence="1">Uncharacterized protein</fullName>
    </submittedName>
</protein>
<dbReference type="KEGG" id="cja:CJA_2450"/>
<gene>
    <name evidence="1" type="ordered locus">CJA_2450</name>
</gene>
<reference evidence="1 2" key="1">
    <citation type="journal article" date="2008" name="J. Bacteriol.">
        <title>Insights into plant cell wall degradation from the genome sequence of the soil bacterium Cellvibrio japonicus.</title>
        <authorList>
            <person name="Deboy R.T."/>
            <person name="Mongodin E.F."/>
            <person name="Fouts D.E."/>
            <person name="Tailford L.E."/>
            <person name="Khouri H."/>
            <person name="Emerson J.B."/>
            <person name="Mohamoud Y."/>
            <person name="Watkins K."/>
            <person name="Henrissat B."/>
            <person name="Gilbert H.J."/>
            <person name="Nelson K.E."/>
        </authorList>
    </citation>
    <scope>NUCLEOTIDE SEQUENCE [LARGE SCALE GENOMIC DNA]</scope>
    <source>
        <strain evidence="1 2">Ueda107</strain>
    </source>
</reference>
<sequence>MKHAIIGKATEAGEVALFASAWIETQKGLELGQT</sequence>
<dbReference type="HOGENOM" id="CLU_3372808_0_0_6"/>
<proteinExistence type="predicted"/>